<keyword evidence="5" id="KW-0238">DNA-binding</keyword>
<sequence length="359" mass="40340">MSDTAAVMRSCSACNIVGIGGRTLPVPVSCLVCGDKSYGKHYGVFCCDGCSCFFKRSIRRGIVYSCIAGTGNCVVDKARRNWCPFCRLQKCFRVNMNRNAVQEERGPRNNKKVNKECLDVSNNHLESEPTSRNPHSMSRSVKVFSGSEAPVSAFRPVFPGPRFATVSPFPLQTRYMIGCSVPPEASMVFRQIAAHILLVSFRRARSNDLFCSLPPVDQSVILQDVWGELFLLQAAYWPVDILVVAKHIEEEGKILPRRVVSAIMECRQLQLDLLERSLLETIILARKDCYKPLIAPGHVDLILEQAQTRLEQHMLRVRTKETGAFGRTLLVLPSLRCIPQRVLLENVIGLSEDDIRRLF</sequence>
<keyword evidence="4" id="KW-0805">Transcription regulation</keyword>
<evidence type="ECO:0000259" key="10">
    <source>
        <dbReference type="PROSITE" id="PS51843"/>
    </source>
</evidence>
<evidence type="ECO:0000256" key="4">
    <source>
        <dbReference type="ARBA" id="ARBA00023015"/>
    </source>
</evidence>
<evidence type="ECO:0000256" key="7">
    <source>
        <dbReference type="ARBA" id="ARBA00023170"/>
    </source>
</evidence>
<dbReference type="FunFam" id="3.30.50.10:FF:000145">
    <property type="entry name" value="Retinoic acid receptor gamma, putative"/>
    <property type="match status" value="1"/>
</dbReference>
<dbReference type="AlphaFoldDB" id="A0A4Y2ALZ9"/>
<dbReference type="InterPro" id="IPR035500">
    <property type="entry name" value="NHR-like_dom_sf"/>
</dbReference>
<proteinExistence type="predicted"/>
<dbReference type="PROSITE" id="PS00031">
    <property type="entry name" value="NUCLEAR_REC_DBD_1"/>
    <property type="match status" value="1"/>
</dbReference>
<dbReference type="PROSITE" id="PS51030">
    <property type="entry name" value="NUCLEAR_REC_DBD_2"/>
    <property type="match status" value="1"/>
</dbReference>
<protein>
    <submittedName>
        <fullName evidence="11">Nuclear receptor subfamily 2 group E member 1</fullName>
    </submittedName>
</protein>
<dbReference type="GO" id="GO:0043565">
    <property type="term" value="F:sequence-specific DNA binding"/>
    <property type="evidence" value="ECO:0007669"/>
    <property type="project" value="InterPro"/>
</dbReference>
<dbReference type="GO" id="GO:0003700">
    <property type="term" value="F:DNA-binding transcription factor activity"/>
    <property type="evidence" value="ECO:0007669"/>
    <property type="project" value="InterPro"/>
</dbReference>
<keyword evidence="6" id="KW-0804">Transcription</keyword>
<dbReference type="PANTHER" id="PTHR24083">
    <property type="entry name" value="NUCLEAR HORMONE RECEPTOR"/>
    <property type="match status" value="1"/>
</dbReference>
<keyword evidence="8" id="KW-0539">Nucleus</keyword>
<keyword evidence="12" id="KW-1185">Reference proteome</keyword>
<dbReference type="PRINTS" id="PR00047">
    <property type="entry name" value="STROIDFINGER"/>
</dbReference>
<organism evidence="11 12">
    <name type="scientific">Araneus ventricosus</name>
    <name type="common">Orbweaver spider</name>
    <name type="synonym">Epeira ventricosa</name>
    <dbReference type="NCBI Taxonomy" id="182803"/>
    <lineage>
        <taxon>Eukaryota</taxon>
        <taxon>Metazoa</taxon>
        <taxon>Ecdysozoa</taxon>
        <taxon>Arthropoda</taxon>
        <taxon>Chelicerata</taxon>
        <taxon>Arachnida</taxon>
        <taxon>Araneae</taxon>
        <taxon>Araneomorphae</taxon>
        <taxon>Entelegynae</taxon>
        <taxon>Araneoidea</taxon>
        <taxon>Araneidae</taxon>
        <taxon>Araneus</taxon>
    </lineage>
</organism>
<keyword evidence="7 11" id="KW-0675">Receptor</keyword>
<dbReference type="SUPFAM" id="SSF48508">
    <property type="entry name" value="Nuclear receptor ligand-binding domain"/>
    <property type="match status" value="1"/>
</dbReference>
<dbReference type="SUPFAM" id="SSF57716">
    <property type="entry name" value="Glucocorticoid receptor-like (DNA-binding domain)"/>
    <property type="match status" value="1"/>
</dbReference>
<evidence type="ECO:0000256" key="1">
    <source>
        <dbReference type="ARBA" id="ARBA00022723"/>
    </source>
</evidence>
<dbReference type="Pfam" id="PF00105">
    <property type="entry name" value="zf-C4"/>
    <property type="match status" value="1"/>
</dbReference>
<evidence type="ECO:0000256" key="3">
    <source>
        <dbReference type="ARBA" id="ARBA00022833"/>
    </source>
</evidence>
<feature type="domain" description="Nuclear receptor" evidence="9">
    <location>
        <begin position="27"/>
        <end position="103"/>
    </location>
</feature>
<dbReference type="EMBL" id="BGPR01000022">
    <property type="protein sequence ID" value="GBL80730.1"/>
    <property type="molecule type" value="Genomic_DNA"/>
</dbReference>
<dbReference type="InterPro" id="IPR050274">
    <property type="entry name" value="Nuclear_hormone_rcpt_NR2"/>
</dbReference>
<dbReference type="InterPro" id="IPR000536">
    <property type="entry name" value="Nucl_hrmn_rcpt_lig-bd"/>
</dbReference>
<keyword evidence="2" id="KW-0863">Zinc-finger</keyword>
<dbReference type="PROSITE" id="PS51843">
    <property type="entry name" value="NR_LBD"/>
    <property type="match status" value="1"/>
</dbReference>
<comment type="caution">
    <text evidence="11">The sequence shown here is derived from an EMBL/GenBank/DDBJ whole genome shotgun (WGS) entry which is preliminary data.</text>
</comment>
<feature type="domain" description="NR LBD" evidence="10">
    <location>
        <begin position="142"/>
        <end position="359"/>
    </location>
</feature>
<evidence type="ECO:0000256" key="6">
    <source>
        <dbReference type="ARBA" id="ARBA00023163"/>
    </source>
</evidence>
<dbReference type="InterPro" id="IPR013088">
    <property type="entry name" value="Znf_NHR/GATA"/>
</dbReference>
<dbReference type="SMART" id="SM00399">
    <property type="entry name" value="ZnF_C4"/>
    <property type="match status" value="1"/>
</dbReference>
<reference evidence="11 12" key="1">
    <citation type="journal article" date="2019" name="Sci. Rep.">
        <title>Orb-weaving spider Araneus ventricosus genome elucidates the spidroin gene catalogue.</title>
        <authorList>
            <person name="Kono N."/>
            <person name="Nakamura H."/>
            <person name="Ohtoshi R."/>
            <person name="Moran D.A.P."/>
            <person name="Shinohara A."/>
            <person name="Yoshida Y."/>
            <person name="Fujiwara M."/>
            <person name="Mori M."/>
            <person name="Tomita M."/>
            <person name="Arakawa K."/>
        </authorList>
    </citation>
    <scope>NUCLEOTIDE SEQUENCE [LARGE SCALE GENOMIC DNA]</scope>
</reference>
<evidence type="ECO:0000313" key="11">
    <source>
        <dbReference type="EMBL" id="GBL80730.1"/>
    </source>
</evidence>
<dbReference type="GO" id="GO:0008270">
    <property type="term" value="F:zinc ion binding"/>
    <property type="evidence" value="ECO:0007669"/>
    <property type="project" value="UniProtKB-KW"/>
</dbReference>
<evidence type="ECO:0000313" key="12">
    <source>
        <dbReference type="Proteomes" id="UP000499080"/>
    </source>
</evidence>
<dbReference type="Gene3D" id="1.10.565.10">
    <property type="entry name" value="Retinoid X Receptor"/>
    <property type="match status" value="1"/>
</dbReference>
<name>A0A4Y2ALZ9_ARAVE</name>
<dbReference type="InterPro" id="IPR001628">
    <property type="entry name" value="Znf_hrmn_rcpt"/>
</dbReference>
<evidence type="ECO:0000256" key="5">
    <source>
        <dbReference type="ARBA" id="ARBA00023125"/>
    </source>
</evidence>
<dbReference type="InterPro" id="IPR001723">
    <property type="entry name" value="Nuclear_hrmn_rcpt"/>
</dbReference>
<evidence type="ECO:0000256" key="8">
    <source>
        <dbReference type="ARBA" id="ARBA00023242"/>
    </source>
</evidence>
<accession>A0A4Y2ALZ9</accession>
<keyword evidence="3" id="KW-0862">Zinc</keyword>
<dbReference type="Gene3D" id="3.30.50.10">
    <property type="entry name" value="Erythroid Transcription Factor GATA-1, subunit A"/>
    <property type="match status" value="1"/>
</dbReference>
<evidence type="ECO:0000259" key="9">
    <source>
        <dbReference type="PROSITE" id="PS51030"/>
    </source>
</evidence>
<evidence type="ECO:0000256" key="2">
    <source>
        <dbReference type="ARBA" id="ARBA00022771"/>
    </source>
</evidence>
<dbReference type="PRINTS" id="PR00398">
    <property type="entry name" value="STRDHORMONER"/>
</dbReference>
<gene>
    <name evidence="11" type="primary">nr2e1_0</name>
    <name evidence="11" type="ORF">AVEN_225367_1</name>
</gene>
<dbReference type="Proteomes" id="UP000499080">
    <property type="component" value="Unassembled WGS sequence"/>
</dbReference>
<dbReference type="OrthoDB" id="5771769at2759"/>
<keyword evidence="1" id="KW-0479">Metal-binding</keyword>
<dbReference type="CDD" id="cd06957">
    <property type="entry name" value="NR_DBD_PNR_like_2"/>
    <property type="match status" value="1"/>
</dbReference>